<sequence length="741" mass="84735">MLAKEWCLEYMSGRTGPPEAQARRRQQRWDGLVKWRMKGLLMLLPSLIHVSLLFFAIGLCVFLWDVHYGVAIPVVVVTALAAGTYFSCTIMPFLYDYCPYGTVLSRFVKQSKAYQSAKQYVLLQLIKHPKLSQLAKRLMTTNTQPRRDDVPQDEVTANALSWMIVNCETPRSVDVALQSLAAADESLPTTVLEKCHAWTKIKQRLEYVYMENQSEQSRIGSELYARALEVYPITRRKIDMLGYAYYPLDYVRREERLVLGIQATIQSILDEVLLRIDPKDTTTIQLLNRCAAIGQYHLSHKFSLLYATEDTRERYRVLVEPHTLANDLVNRLEECPRRDFTLYSDMHRALSASLTFLVCCSAAEGLTAGTNTTYALRLIRGYASVSNAFAFPVYASPRPIIAPYLVLASLRLFMSPISPDDPWRNGLRPEFDVFDYLWATLMTVAHLDSSALKRLDFTYVTYGMWYLLTSPSTYNLSRNDCVALQGALDWTSSANGSSTKVQSIYHAYYIHRLSHDIITMAETDAFSLQVMMAGCYLQYYSPWDDDYLLPTTEIYVLTLKYLCTTSDATSRDSWNAHYILKYSPIPKCSPQLAQQLSSSDLITHLSDAMCSRDCNTQLFVITQLWLFLDMALHEADRQSPTLNALEVELLKYSGLGNDLEKQEAIAEELETKLMALLDHCDSNPTLQIYAYRVLEVMLQRRFTPLPEIAHIWLKGISERLRGIESFVNYETERSVAYPDLV</sequence>
<feature type="coiled-coil region" evidence="1">
    <location>
        <begin position="652"/>
        <end position="679"/>
    </location>
</feature>
<protein>
    <recommendedName>
        <fullName evidence="3">DUF6535 domain-containing protein</fullName>
    </recommendedName>
</protein>
<feature type="domain" description="DUF6535" evidence="3">
    <location>
        <begin position="1"/>
        <end position="64"/>
    </location>
</feature>
<gene>
    <name evidence="4" type="ORF">RDB_LOCUS65259</name>
</gene>
<feature type="transmembrane region" description="Helical" evidence="2">
    <location>
        <begin position="40"/>
        <end position="64"/>
    </location>
</feature>
<organism evidence="4 5">
    <name type="scientific">Rhizoctonia solani</name>
    <dbReference type="NCBI Taxonomy" id="456999"/>
    <lineage>
        <taxon>Eukaryota</taxon>
        <taxon>Fungi</taxon>
        <taxon>Dikarya</taxon>
        <taxon>Basidiomycota</taxon>
        <taxon>Agaricomycotina</taxon>
        <taxon>Agaricomycetes</taxon>
        <taxon>Cantharellales</taxon>
        <taxon>Ceratobasidiaceae</taxon>
        <taxon>Rhizoctonia</taxon>
    </lineage>
</organism>
<evidence type="ECO:0000259" key="3">
    <source>
        <dbReference type="Pfam" id="PF20153"/>
    </source>
</evidence>
<keyword evidence="1" id="KW-0175">Coiled coil</keyword>
<evidence type="ECO:0000256" key="1">
    <source>
        <dbReference type="SAM" id="Coils"/>
    </source>
</evidence>
<evidence type="ECO:0000256" key="2">
    <source>
        <dbReference type="SAM" id="Phobius"/>
    </source>
</evidence>
<dbReference type="Pfam" id="PF20153">
    <property type="entry name" value="DUF6535"/>
    <property type="match status" value="1"/>
</dbReference>
<accession>A0A8H3E0C1</accession>
<dbReference type="Proteomes" id="UP000663827">
    <property type="component" value="Unassembled WGS sequence"/>
</dbReference>
<dbReference type="EMBL" id="CAJNJQ010001306">
    <property type="protein sequence ID" value="CAE7131847.1"/>
    <property type="molecule type" value="Genomic_DNA"/>
</dbReference>
<keyword evidence="2" id="KW-1133">Transmembrane helix</keyword>
<evidence type="ECO:0000313" key="4">
    <source>
        <dbReference type="EMBL" id="CAE7131847.1"/>
    </source>
</evidence>
<feature type="transmembrane region" description="Helical" evidence="2">
    <location>
        <begin position="70"/>
        <end position="95"/>
    </location>
</feature>
<dbReference type="AlphaFoldDB" id="A0A8H3E0C1"/>
<proteinExistence type="predicted"/>
<keyword evidence="2" id="KW-0472">Membrane</keyword>
<name>A0A8H3E0C1_9AGAM</name>
<comment type="caution">
    <text evidence="4">The sequence shown here is derived from an EMBL/GenBank/DDBJ whole genome shotgun (WGS) entry which is preliminary data.</text>
</comment>
<dbReference type="InterPro" id="IPR045338">
    <property type="entry name" value="DUF6535"/>
</dbReference>
<keyword evidence="2" id="KW-0812">Transmembrane</keyword>
<reference evidence="4" key="1">
    <citation type="submission" date="2021-01" db="EMBL/GenBank/DDBJ databases">
        <authorList>
            <person name="Kaushik A."/>
        </authorList>
    </citation>
    <scope>NUCLEOTIDE SEQUENCE</scope>
    <source>
        <strain evidence="4">AG5</strain>
    </source>
</reference>
<evidence type="ECO:0000313" key="5">
    <source>
        <dbReference type="Proteomes" id="UP000663827"/>
    </source>
</evidence>